<dbReference type="Proteomes" id="UP001187221">
    <property type="component" value="Unassembled WGS sequence"/>
</dbReference>
<dbReference type="InterPro" id="IPR036388">
    <property type="entry name" value="WH-like_DNA-bd_sf"/>
</dbReference>
<dbReference type="CDD" id="cd17537">
    <property type="entry name" value="REC_FixJ"/>
    <property type="match status" value="1"/>
</dbReference>
<keyword evidence="1" id="KW-0805">Transcription regulation</keyword>
<feature type="domain" description="HTH luxR-type" evidence="5">
    <location>
        <begin position="140"/>
        <end position="205"/>
    </location>
</feature>
<gene>
    <name evidence="7" type="ORF">NUTIK01_01910</name>
</gene>
<reference evidence="7 8" key="1">
    <citation type="submission" date="2023-06" db="EMBL/GenBank/DDBJ databases">
        <title>Draft genome sequence of Novosphingobium sp. strain IK01.</title>
        <authorList>
            <person name="Hatamoto M."/>
            <person name="Ikarashi T."/>
            <person name="Yamaguchi T."/>
        </authorList>
    </citation>
    <scope>NUCLEOTIDE SEQUENCE [LARGE SCALE GENOMIC DNA]</scope>
    <source>
        <strain evidence="7 8">IK01</strain>
    </source>
</reference>
<feature type="modified residue" description="4-aspartylphosphate" evidence="4">
    <location>
        <position position="59"/>
    </location>
</feature>
<dbReference type="InterPro" id="IPR001789">
    <property type="entry name" value="Sig_transdc_resp-reg_receiver"/>
</dbReference>
<name>A0ABQ6P4S5_9SPHN</name>
<evidence type="ECO:0000256" key="1">
    <source>
        <dbReference type="ARBA" id="ARBA00023015"/>
    </source>
</evidence>
<dbReference type="InterPro" id="IPR000792">
    <property type="entry name" value="Tscrpt_reg_LuxR_C"/>
</dbReference>
<keyword evidence="2" id="KW-0238">DNA-binding</keyword>
<evidence type="ECO:0000259" key="5">
    <source>
        <dbReference type="PROSITE" id="PS50043"/>
    </source>
</evidence>
<evidence type="ECO:0000256" key="3">
    <source>
        <dbReference type="ARBA" id="ARBA00023163"/>
    </source>
</evidence>
<proteinExistence type="predicted"/>
<dbReference type="PROSITE" id="PS50110">
    <property type="entry name" value="RESPONSE_REGULATORY"/>
    <property type="match status" value="1"/>
</dbReference>
<feature type="domain" description="Response regulatory" evidence="6">
    <location>
        <begin position="10"/>
        <end position="124"/>
    </location>
</feature>
<dbReference type="PRINTS" id="PR00038">
    <property type="entry name" value="HTHLUXR"/>
</dbReference>
<keyword evidence="3" id="KW-0804">Transcription</keyword>
<dbReference type="PROSITE" id="PS50043">
    <property type="entry name" value="HTH_LUXR_2"/>
    <property type="match status" value="1"/>
</dbReference>
<keyword evidence="4" id="KW-0597">Phosphoprotein</keyword>
<dbReference type="InterPro" id="IPR011006">
    <property type="entry name" value="CheY-like_superfamily"/>
</dbReference>
<sequence length="217" mass="23943">MTAAALDKPVIIVVDDDPLLRASLDALFRSVDFTVLAFPSAQELLETELPQTPICLVIDVRMPQMGGFECRRKLVERGIDIPSIFLTGHGDIPMSVKAMKAGAVDFLTKPFREEDMLDAVYACLGKAERKQVELDQIRVTRERFSSLSPRERQVMQGVVRGLLNKQIAGDLGVSEITVKLHRSSMMKKMALRTVPDLVRAADALGTHLPSDRAETAA</sequence>
<dbReference type="PANTHER" id="PTHR44688">
    <property type="entry name" value="DNA-BINDING TRANSCRIPTIONAL ACTIVATOR DEVR_DOSR"/>
    <property type="match status" value="1"/>
</dbReference>
<accession>A0ABQ6P4S5</accession>
<evidence type="ECO:0000256" key="4">
    <source>
        <dbReference type="PROSITE-ProRule" id="PRU00169"/>
    </source>
</evidence>
<organism evidence="7 8">
    <name type="scientific">Novosphingobium pituita</name>
    <dbReference type="NCBI Taxonomy" id="3056842"/>
    <lineage>
        <taxon>Bacteria</taxon>
        <taxon>Pseudomonadati</taxon>
        <taxon>Pseudomonadota</taxon>
        <taxon>Alphaproteobacteria</taxon>
        <taxon>Sphingomonadales</taxon>
        <taxon>Sphingomonadaceae</taxon>
        <taxon>Novosphingobium</taxon>
    </lineage>
</organism>
<evidence type="ECO:0000313" key="7">
    <source>
        <dbReference type="EMBL" id="GMM59414.1"/>
    </source>
</evidence>
<dbReference type="SUPFAM" id="SSF52172">
    <property type="entry name" value="CheY-like"/>
    <property type="match status" value="1"/>
</dbReference>
<dbReference type="RefSeq" id="WP_317973272.1">
    <property type="nucleotide sequence ID" value="NZ_BTFW01000001.1"/>
</dbReference>
<protein>
    <submittedName>
        <fullName evidence="7">Response regulator transcription factor</fullName>
    </submittedName>
</protein>
<dbReference type="PANTHER" id="PTHR44688:SF16">
    <property type="entry name" value="DNA-BINDING TRANSCRIPTIONAL ACTIVATOR DEVR_DOSR"/>
    <property type="match status" value="1"/>
</dbReference>
<keyword evidence="8" id="KW-1185">Reference proteome</keyword>
<dbReference type="Gene3D" id="1.10.10.10">
    <property type="entry name" value="Winged helix-like DNA-binding domain superfamily/Winged helix DNA-binding domain"/>
    <property type="match status" value="1"/>
</dbReference>
<dbReference type="CDD" id="cd06170">
    <property type="entry name" value="LuxR_C_like"/>
    <property type="match status" value="1"/>
</dbReference>
<evidence type="ECO:0000313" key="8">
    <source>
        <dbReference type="Proteomes" id="UP001187221"/>
    </source>
</evidence>
<dbReference type="Gene3D" id="3.40.50.2300">
    <property type="match status" value="1"/>
</dbReference>
<dbReference type="Pfam" id="PF00196">
    <property type="entry name" value="GerE"/>
    <property type="match status" value="1"/>
</dbReference>
<evidence type="ECO:0000256" key="2">
    <source>
        <dbReference type="ARBA" id="ARBA00023125"/>
    </source>
</evidence>
<dbReference type="PROSITE" id="PS00622">
    <property type="entry name" value="HTH_LUXR_1"/>
    <property type="match status" value="1"/>
</dbReference>
<dbReference type="EMBL" id="BTFW01000001">
    <property type="protein sequence ID" value="GMM59414.1"/>
    <property type="molecule type" value="Genomic_DNA"/>
</dbReference>
<dbReference type="Pfam" id="PF00072">
    <property type="entry name" value="Response_reg"/>
    <property type="match status" value="1"/>
</dbReference>
<comment type="caution">
    <text evidence="7">The sequence shown here is derived from an EMBL/GenBank/DDBJ whole genome shotgun (WGS) entry which is preliminary data.</text>
</comment>
<dbReference type="SMART" id="SM00448">
    <property type="entry name" value="REC"/>
    <property type="match status" value="1"/>
</dbReference>
<dbReference type="SMART" id="SM00421">
    <property type="entry name" value="HTH_LUXR"/>
    <property type="match status" value="1"/>
</dbReference>
<evidence type="ECO:0000259" key="6">
    <source>
        <dbReference type="PROSITE" id="PS50110"/>
    </source>
</evidence>